<evidence type="ECO:0000256" key="5">
    <source>
        <dbReference type="SAM" id="Coils"/>
    </source>
</evidence>
<dbReference type="SUPFAM" id="SSF53850">
    <property type="entry name" value="Periplasmic binding protein-like II"/>
    <property type="match status" value="1"/>
</dbReference>
<evidence type="ECO:0000256" key="1">
    <source>
        <dbReference type="ARBA" id="ARBA00004418"/>
    </source>
</evidence>
<evidence type="ECO:0000313" key="6">
    <source>
        <dbReference type="EMBL" id="MBE9117388.1"/>
    </source>
</evidence>
<keyword evidence="3" id="KW-0732">Signal</keyword>
<dbReference type="Pfam" id="PF13343">
    <property type="entry name" value="SBP_bac_6"/>
    <property type="match status" value="1"/>
</dbReference>
<dbReference type="PROSITE" id="PS51257">
    <property type="entry name" value="PROKAR_LIPOPROTEIN"/>
    <property type="match status" value="1"/>
</dbReference>
<keyword evidence="5" id="KW-0175">Coiled coil</keyword>
<dbReference type="PANTHER" id="PTHR30222:SF17">
    <property type="entry name" value="SPERMIDINE_PUTRESCINE-BINDING PERIPLASMIC PROTEIN"/>
    <property type="match status" value="1"/>
</dbReference>
<organism evidence="6 7">
    <name type="scientific">Lusitaniella coriacea LEGE 07157</name>
    <dbReference type="NCBI Taxonomy" id="945747"/>
    <lineage>
        <taxon>Bacteria</taxon>
        <taxon>Bacillati</taxon>
        <taxon>Cyanobacteriota</taxon>
        <taxon>Cyanophyceae</taxon>
        <taxon>Spirulinales</taxon>
        <taxon>Lusitaniellaceae</taxon>
        <taxon>Lusitaniella</taxon>
    </lineage>
</organism>
<comment type="subcellular location">
    <subcellularLocation>
        <location evidence="1">Periplasm</location>
    </subcellularLocation>
</comment>
<keyword evidence="4" id="KW-0574">Periplasm</keyword>
<evidence type="ECO:0000256" key="2">
    <source>
        <dbReference type="ARBA" id="ARBA00022448"/>
    </source>
</evidence>
<dbReference type="GO" id="GO:0015846">
    <property type="term" value="P:polyamine transport"/>
    <property type="evidence" value="ECO:0007669"/>
    <property type="project" value="InterPro"/>
</dbReference>
<evidence type="ECO:0000313" key="7">
    <source>
        <dbReference type="Proteomes" id="UP000654482"/>
    </source>
</evidence>
<feature type="coiled-coil region" evidence="5">
    <location>
        <begin position="225"/>
        <end position="252"/>
    </location>
</feature>
<dbReference type="Proteomes" id="UP000654482">
    <property type="component" value="Unassembled WGS sequence"/>
</dbReference>
<reference evidence="6" key="1">
    <citation type="submission" date="2020-10" db="EMBL/GenBank/DDBJ databases">
        <authorList>
            <person name="Castelo-Branco R."/>
            <person name="Eusebio N."/>
            <person name="Adriana R."/>
            <person name="Vieira A."/>
            <person name="Brugerolle De Fraissinette N."/>
            <person name="Rezende De Castro R."/>
            <person name="Schneider M.P."/>
            <person name="Vasconcelos V."/>
            <person name="Leao P.N."/>
        </authorList>
    </citation>
    <scope>NUCLEOTIDE SEQUENCE</scope>
    <source>
        <strain evidence="6">LEGE 07157</strain>
    </source>
</reference>
<dbReference type="PANTHER" id="PTHR30222">
    <property type="entry name" value="SPERMIDINE/PUTRESCINE-BINDING PERIPLASMIC PROTEIN"/>
    <property type="match status" value="1"/>
</dbReference>
<comment type="caution">
    <text evidence="6">The sequence shown here is derived from an EMBL/GenBank/DDBJ whole genome shotgun (WGS) entry which is preliminary data.</text>
</comment>
<accession>A0A8J7IVM6</accession>
<dbReference type="RefSeq" id="WP_194030475.1">
    <property type="nucleotide sequence ID" value="NZ_JADEWZ010000024.1"/>
</dbReference>
<name>A0A8J7IVM6_9CYAN</name>
<dbReference type="GO" id="GO:0042597">
    <property type="term" value="C:periplasmic space"/>
    <property type="evidence" value="ECO:0007669"/>
    <property type="project" value="UniProtKB-SubCell"/>
</dbReference>
<sequence>MLNRRSFFNGIAALGMVFLLSGCNRTRPALKILLLANSIPSQSISKFRKSLTQKTALSFKAEAQLQQLYDFLEDWREQGKEAQEEPSWIDPLIGFLPFVRQRPPKQTNLITLGHSWLSQAIQNQVIQPLNPDNFSQWKNLPSSWQDLVRRNSKGQLDPSGEVWGAPYRWGTTAIAYNRDKFKALDWELTDWSDLWRPELRDRVSIIDRPREVIGLTLKKLGYSYNEQDLSKIANLKSELRSLHQQIKFYSSTHYLQPLILEDVWVAVGWSADILSLQEQYPNIDAIIPQSGTALWTDLWVEPSRKNAPSSEAKINTQPSLENKWIDFCWREETALQIALFTPASSPIILGMNRANLLETLQNDPLRLPNAEIIAKSDFIEPLSKEIEKQYRDLWKTIMPNVDSEL</sequence>
<dbReference type="Gene3D" id="3.40.190.10">
    <property type="entry name" value="Periplasmic binding protein-like II"/>
    <property type="match status" value="2"/>
</dbReference>
<dbReference type="PRINTS" id="PR00909">
    <property type="entry name" value="SPERMDNBNDNG"/>
</dbReference>
<gene>
    <name evidence="6" type="ORF">IQ249_15925</name>
</gene>
<keyword evidence="7" id="KW-1185">Reference proteome</keyword>
<proteinExistence type="predicted"/>
<dbReference type="EMBL" id="JADEWZ010000024">
    <property type="protein sequence ID" value="MBE9117388.1"/>
    <property type="molecule type" value="Genomic_DNA"/>
</dbReference>
<dbReference type="GO" id="GO:0019808">
    <property type="term" value="F:polyamine binding"/>
    <property type="evidence" value="ECO:0007669"/>
    <property type="project" value="InterPro"/>
</dbReference>
<keyword evidence="2" id="KW-0813">Transport</keyword>
<protein>
    <submittedName>
        <fullName evidence="6">Extracellular solute-binding protein</fullName>
    </submittedName>
</protein>
<evidence type="ECO:0000256" key="4">
    <source>
        <dbReference type="ARBA" id="ARBA00022764"/>
    </source>
</evidence>
<evidence type="ECO:0000256" key="3">
    <source>
        <dbReference type="ARBA" id="ARBA00022729"/>
    </source>
</evidence>
<dbReference type="InterPro" id="IPR001188">
    <property type="entry name" value="Sperm_putr-bd"/>
</dbReference>
<dbReference type="AlphaFoldDB" id="A0A8J7IVM6"/>